<evidence type="ECO:0000259" key="2">
    <source>
        <dbReference type="Pfam" id="PF13590"/>
    </source>
</evidence>
<organism evidence="3 4">
    <name type="scientific">Winogradskyella aquimaris</name>
    <dbReference type="NCBI Taxonomy" id="864074"/>
    <lineage>
        <taxon>Bacteria</taxon>
        <taxon>Pseudomonadati</taxon>
        <taxon>Bacteroidota</taxon>
        <taxon>Flavobacteriia</taxon>
        <taxon>Flavobacteriales</taxon>
        <taxon>Flavobacteriaceae</taxon>
        <taxon>Winogradskyella</taxon>
    </lineage>
</organism>
<dbReference type="EMBL" id="JAXDAE010000008">
    <property type="protein sequence ID" value="MDY2587452.1"/>
    <property type="molecule type" value="Genomic_DNA"/>
</dbReference>
<dbReference type="Proteomes" id="UP001285855">
    <property type="component" value="Unassembled WGS sequence"/>
</dbReference>
<feature type="signal peptide" evidence="1">
    <location>
        <begin position="1"/>
        <end position="21"/>
    </location>
</feature>
<dbReference type="Gene3D" id="3.30.160.670">
    <property type="match status" value="1"/>
</dbReference>
<dbReference type="RefSeq" id="WP_320555820.1">
    <property type="nucleotide sequence ID" value="NZ_JAXDAE010000008.1"/>
</dbReference>
<evidence type="ECO:0000256" key="1">
    <source>
        <dbReference type="SAM" id="SignalP"/>
    </source>
</evidence>
<keyword evidence="1" id="KW-0732">Signal</keyword>
<evidence type="ECO:0000313" key="3">
    <source>
        <dbReference type="EMBL" id="MDY2587452.1"/>
    </source>
</evidence>
<dbReference type="PROSITE" id="PS51257">
    <property type="entry name" value="PROKAR_LIPOPROTEIN"/>
    <property type="match status" value="1"/>
</dbReference>
<comment type="caution">
    <text evidence="3">The sequence shown here is derived from an EMBL/GenBank/DDBJ whole genome shotgun (WGS) entry which is preliminary data.</text>
</comment>
<gene>
    <name evidence="3" type="ORF">SNF14_08895</name>
</gene>
<keyword evidence="4" id="KW-1185">Reference proteome</keyword>
<sequence>MKAVKYIFLFLLVASCGTVINYDYEKSTDFTQYKTYDYFGDMQTGLSQLDTKRIIQSIDAKLATMGLTRSDDPDFYIDILSQDIMNMNNSTVGVGAGGGGGGSFGGVSVGIPIGNNQNTRQIVIDFVDKKQNERLFWQAVSESNYRENASPEKREAYFDALIEKIFSKYPPKK</sequence>
<name>A0ABU5EN28_9FLAO</name>
<dbReference type="InterPro" id="IPR025411">
    <property type="entry name" value="DUF4136"/>
</dbReference>
<reference evidence="3 4" key="1">
    <citation type="submission" date="2023-11" db="EMBL/GenBank/DDBJ databases">
        <title>Winogradskyella pelagius sp. nov., isolated from coastal sediment.</title>
        <authorList>
            <person name="Li F."/>
        </authorList>
    </citation>
    <scope>NUCLEOTIDE SEQUENCE [LARGE SCALE GENOMIC DNA]</scope>
    <source>
        <strain evidence="3 4">KCTC 23502</strain>
    </source>
</reference>
<feature type="domain" description="DUF4136" evidence="2">
    <location>
        <begin position="21"/>
        <end position="171"/>
    </location>
</feature>
<proteinExistence type="predicted"/>
<accession>A0ABU5EN28</accession>
<evidence type="ECO:0000313" key="4">
    <source>
        <dbReference type="Proteomes" id="UP001285855"/>
    </source>
</evidence>
<feature type="chain" id="PRO_5047455651" evidence="1">
    <location>
        <begin position="22"/>
        <end position="173"/>
    </location>
</feature>
<dbReference type="Pfam" id="PF13590">
    <property type="entry name" value="DUF4136"/>
    <property type="match status" value="1"/>
</dbReference>
<protein>
    <submittedName>
        <fullName evidence="3">DUF4136 domain-containing protein</fullName>
    </submittedName>
</protein>